<gene>
    <name evidence="1" type="ORF">UFOPK2659_00944</name>
</gene>
<proteinExistence type="predicted"/>
<reference evidence="1" key="1">
    <citation type="submission" date="2020-05" db="EMBL/GenBank/DDBJ databases">
        <authorList>
            <person name="Chiriac C."/>
            <person name="Salcher M."/>
            <person name="Ghai R."/>
            <person name="Kavagutti S V."/>
        </authorList>
    </citation>
    <scope>NUCLEOTIDE SEQUENCE</scope>
</reference>
<sequence>MYSKDCVSVLKIGGPDEYIDAFVVTKPAIPLSSFVHLSTSPFAEPSMVEIAHADGIAAARSPSSGNQLFNSAKVSSVKTEFVSFNTEVRVKSPFIGAK</sequence>
<name>A0A6J6RSF4_9ZZZZ</name>
<organism evidence="1">
    <name type="scientific">freshwater metagenome</name>
    <dbReference type="NCBI Taxonomy" id="449393"/>
    <lineage>
        <taxon>unclassified sequences</taxon>
        <taxon>metagenomes</taxon>
        <taxon>ecological metagenomes</taxon>
    </lineage>
</organism>
<accession>A0A6J6RSF4</accession>
<protein>
    <submittedName>
        <fullName evidence="1">Unannotated protein</fullName>
    </submittedName>
</protein>
<dbReference type="AlphaFoldDB" id="A0A6J6RSF4"/>
<dbReference type="EMBL" id="CAEZYJ010000151">
    <property type="protein sequence ID" value="CAB4725493.1"/>
    <property type="molecule type" value="Genomic_DNA"/>
</dbReference>
<evidence type="ECO:0000313" key="1">
    <source>
        <dbReference type="EMBL" id="CAB4725493.1"/>
    </source>
</evidence>